<accession>A0ABZ0S4X4</accession>
<dbReference type="Gene3D" id="3.40.50.720">
    <property type="entry name" value="NAD(P)-binding Rossmann-like Domain"/>
    <property type="match status" value="1"/>
</dbReference>
<name>A0ABZ0S4X4_9GAMM</name>
<dbReference type="PANTHER" id="PTHR43157:SF31">
    <property type="entry name" value="PHOSPHATIDYLINOSITOL-GLYCAN BIOSYNTHESIS CLASS F PROTEIN"/>
    <property type="match status" value="1"/>
</dbReference>
<dbReference type="PRINTS" id="PR00081">
    <property type="entry name" value="GDHRDH"/>
</dbReference>
<dbReference type="EC" id="1.-.-.-" evidence="2"/>
<dbReference type="EMBL" id="CP121472">
    <property type="protein sequence ID" value="WPL15585.1"/>
    <property type="molecule type" value="Genomic_DNA"/>
</dbReference>
<evidence type="ECO:0000313" key="2">
    <source>
        <dbReference type="EMBL" id="WPL15585.1"/>
    </source>
</evidence>
<dbReference type="Proteomes" id="UP001432180">
    <property type="component" value="Chromosome"/>
</dbReference>
<evidence type="ECO:0000256" key="1">
    <source>
        <dbReference type="ARBA" id="ARBA00023002"/>
    </source>
</evidence>
<keyword evidence="1 2" id="KW-0560">Oxidoreductase</keyword>
<dbReference type="Pfam" id="PF00106">
    <property type="entry name" value="adh_short"/>
    <property type="match status" value="1"/>
</dbReference>
<dbReference type="RefSeq" id="WP_328986150.1">
    <property type="nucleotide sequence ID" value="NZ_CP121472.1"/>
</dbReference>
<sequence length="294" mass="32432">MHNARQSALITGANSGLGQAMATALAAEGMDIGIVARDAARGERARELMCQQTGNPRVRLYVADLADQQSVRALAEAVLKDFEQLHVLINNAATAFPRRRLSPDGIECALAVNHLAPFLLTHLLLERLKGSAPARILHVGTRMNTALDFDDLNWERRRYRMMQAYGQSKLGLLHQTFELARRLQGSGVTVNCVFPGVFKSNLGGTDGAQGPGWKLIALLLGWALPTPEQAAKRVLRLMRDPSLADMNGCYFDGRQPLTAPRQARDLDANRRLWQISEHLTGQQPDRVQIFKPAV</sequence>
<reference evidence="2 3" key="1">
    <citation type="journal article" date="2023" name="Microorganisms">
        <title>Thiorhodovibrio frisius and Trv. litoralis spp. nov., Two Novel Members from a Clade of Fastidious Purple Sulfur Bacteria That Exhibit Unique Red-Shifted Light-Harvesting Capabilities.</title>
        <authorList>
            <person name="Methner A."/>
            <person name="Kuzyk S.B."/>
            <person name="Petersen J."/>
            <person name="Bauer S."/>
            <person name="Brinkmann H."/>
            <person name="Sichau K."/>
            <person name="Wanner G."/>
            <person name="Wolf J."/>
            <person name="Neumann-Schaal M."/>
            <person name="Henke P."/>
            <person name="Tank M."/>
            <person name="Sproer C."/>
            <person name="Bunk B."/>
            <person name="Overmann J."/>
        </authorList>
    </citation>
    <scope>NUCLEOTIDE SEQUENCE [LARGE SCALE GENOMIC DNA]</scope>
    <source>
        <strain evidence="2 3">DSM 6702</strain>
    </source>
</reference>
<dbReference type="GO" id="GO:0016491">
    <property type="term" value="F:oxidoreductase activity"/>
    <property type="evidence" value="ECO:0007669"/>
    <property type="project" value="UniProtKB-KW"/>
</dbReference>
<dbReference type="SUPFAM" id="SSF51735">
    <property type="entry name" value="NAD(P)-binding Rossmann-fold domains"/>
    <property type="match status" value="1"/>
</dbReference>
<evidence type="ECO:0000313" key="3">
    <source>
        <dbReference type="Proteomes" id="UP001432180"/>
    </source>
</evidence>
<dbReference type="PANTHER" id="PTHR43157">
    <property type="entry name" value="PHOSPHATIDYLINOSITOL-GLYCAN BIOSYNTHESIS CLASS F PROTEIN-RELATED"/>
    <property type="match status" value="1"/>
</dbReference>
<protein>
    <submittedName>
        <fullName evidence="2">General stress protein 39</fullName>
        <ecNumber evidence="2">1.-.-.-</ecNumber>
    </submittedName>
</protein>
<gene>
    <name evidence="2" type="primary">ydaD</name>
    <name evidence="2" type="ORF">Thiowin_00487</name>
</gene>
<keyword evidence="3" id="KW-1185">Reference proteome</keyword>
<dbReference type="InterPro" id="IPR036291">
    <property type="entry name" value="NAD(P)-bd_dom_sf"/>
</dbReference>
<dbReference type="InterPro" id="IPR002347">
    <property type="entry name" value="SDR_fam"/>
</dbReference>
<organism evidence="2 3">
    <name type="scientific">Thiorhodovibrio winogradskyi</name>
    <dbReference type="NCBI Taxonomy" id="77007"/>
    <lineage>
        <taxon>Bacteria</taxon>
        <taxon>Pseudomonadati</taxon>
        <taxon>Pseudomonadota</taxon>
        <taxon>Gammaproteobacteria</taxon>
        <taxon>Chromatiales</taxon>
        <taxon>Chromatiaceae</taxon>
        <taxon>Thiorhodovibrio</taxon>
    </lineage>
</organism>
<proteinExistence type="predicted"/>